<feature type="domain" description="Major facilitator superfamily (MFS) profile" evidence="8">
    <location>
        <begin position="1"/>
        <end position="161"/>
    </location>
</feature>
<dbReference type="Pfam" id="PF00083">
    <property type="entry name" value="Sugar_tr"/>
    <property type="match status" value="1"/>
</dbReference>
<dbReference type="PANTHER" id="PTHR48020:SF12">
    <property type="entry name" value="PROTON MYO-INOSITOL COTRANSPORTER"/>
    <property type="match status" value="1"/>
</dbReference>
<reference evidence="9 10" key="1">
    <citation type="journal article" date="2019" name="ACS Chem. Biol.">
        <title>Identification and Mobilization of a Cryptic Antibiotic Biosynthesis Gene Locus from a Human-Pathogenic Nocardia Isolate.</title>
        <authorList>
            <person name="Herisse M."/>
            <person name="Ishida K."/>
            <person name="Porter J.L."/>
            <person name="Howden B."/>
            <person name="Hertweck C."/>
            <person name="Stinear T.P."/>
            <person name="Pidot S.J."/>
        </authorList>
    </citation>
    <scope>NUCLEOTIDE SEQUENCE [LARGE SCALE GENOMIC DNA]</scope>
    <source>
        <strain evidence="9 10">AUSMDU00012717</strain>
    </source>
</reference>
<evidence type="ECO:0000313" key="10">
    <source>
        <dbReference type="Proteomes" id="UP000503540"/>
    </source>
</evidence>
<dbReference type="PANTHER" id="PTHR48020">
    <property type="entry name" value="PROTON MYO-INOSITOL COTRANSPORTER"/>
    <property type="match status" value="1"/>
</dbReference>
<accession>A0A6G9YHZ4</accession>
<name>A0A6G9YHZ4_9NOCA</name>
<feature type="transmembrane region" description="Helical" evidence="7">
    <location>
        <begin position="70"/>
        <end position="95"/>
    </location>
</feature>
<gene>
    <name evidence="9" type="ORF">F5544_23525</name>
</gene>
<dbReference type="Gene3D" id="1.20.1250.20">
    <property type="entry name" value="MFS general substrate transporter like domains"/>
    <property type="match status" value="1"/>
</dbReference>
<comment type="similarity">
    <text evidence="2">Belongs to the major facilitator superfamily. Sugar transporter (TC 2.A.1.1) family.</text>
</comment>
<evidence type="ECO:0000259" key="8">
    <source>
        <dbReference type="PROSITE" id="PS50850"/>
    </source>
</evidence>
<sequence length="185" mass="19617">MGFHGYFALLVLPALVQVAALAAVLVALLLVDRVGRRPILLSGIAMMIAANVVLIAVFTAGSEFGGVLTVLGFGGVLLFTVGFTFGFGSLVWVYAGESFPARLRSMGSSAMLTTDLVANAIVAGFFLTMLESLGGAGTFAVFGALAVFGFGFVYRLAPETRGRRLEEIQEYWENGARWPGAKVRR</sequence>
<evidence type="ECO:0000256" key="7">
    <source>
        <dbReference type="SAM" id="Phobius"/>
    </source>
</evidence>
<feature type="transmembrane region" description="Helical" evidence="7">
    <location>
        <begin position="38"/>
        <end position="58"/>
    </location>
</feature>
<feature type="transmembrane region" description="Helical" evidence="7">
    <location>
        <begin position="107"/>
        <end position="127"/>
    </location>
</feature>
<proteinExistence type="inferred from homology"/>
<evidence type="ECO:0000256" key="2">
    <source>
        <dbReference type="ARBA" id="ARBA00010992"/>
    </source>
</evidence>
<protein>
    <submittedName>
        <fullName evidence="9">MFS transporter</fullName>
    </submittedName>
</protein>
<dbReference type="InterPro" id="IPR005828">
    <property type="entry name" value="MFS_sugar_transport-like"/>
</dbReference>
<evidence type="ECO:0000313" key="9">
    <source>
        <dbReference type="EMBL" id="QIS12563.1"/>
    </source>
</evidence>
<evidence type="ECO:0000256" key="1">
    <source>
        <dbReference type="ARBA" id="ARBA00004651"/>
    </source>
</evidence>
<dbReference type="InterPro" id="IPR036259">
    <property type="entry name" value="MFS_trans_sf"/>
</dbReference>
<dbReference type="PROSITE" id="PS00216">
    <property type="entry name" value="SUGAR_TRANSPORT_1"/>
    <property type="match status" value="1"/>
</dbReference>
<dbReference type="SUPFAM" id="SSF103473">
    <property type="entry name" value="MFS general substrate transporter"/>
    <property type="match status" value="1"/>
</dbReference>
<dbReference type="InterPro" id="IPR005829">
    <property type="entry name" value="Sugar_transporter_CS"/>
</dbReference>
<comment type="subcellular location">
    <subcellularLocation>
        <location evidence="1">Cell membrane</location>
        <topology evidence="1">Multi-pass membrane protein</topology>
    </subcellularLocation>
</comment>
<keyword evidence="3" id="KW-0813">Transport</keyword>
<dbReference type="Proteomes" id="UP000503540">
    <property type="component" value="Chromosome"/>
</dbReference>
<feature type="transmembrane region" description="Helical" evidence="7">
    <location>
        <begin position="133"/>
        <end position="154"/>
    </location>
</feature>
<feature type="transmembrane region" description="Helical" evidence="7">
    <location>
        <begin position="6"/>
        <end position="31"/>
    </location>
</feature>
<dbReference type="PROSITE" id="PS50850">
    <property type="entry name" value="MFS"/>
    <property type="match status" value="1"/>
</dbReference>
<keyword evidence="10" id="KW-1185">Reference proteome</keyword>
<evidence type="ECO:0000256" key="4">
    <source>
        <dbReference type="ARBA" id="ARBA00022692"/>
    </source>
</evidence>
<dbReference type="InterPro" id="IPR050814">
    <property type="entry name" value="Myo-inositol_Transporter"/>
</dbReference>
<dbReference type="KEGG" id="nah:F5544_23525"/>
<keyword evidence="4 7" id="KW-0812">Transmembrane</keyword>
<keyword evidence="5 7" id="KW-1133">Transmembrane helix</keyword>
<keyword evidence="6 7" id="KW-0472">Membrane</keyword>
<dbReference type="GO" id="GO:0022857">
    <property type="term" value="F:transmembrane transporter activity"/>
    <property type="evidence" value="ECO:0007669"/>
    <property type="project" value="InterPro"/>
</dbReference>
<dbReference type="InterPro" id="IPR020846">
    <property type="entry name" value="MFS_dom"/>
</dbReference>
<dbReference type="AlphaFoldDB" id="A0A6G9YHZ4"/>
<evidence type="ECO:0000256" key="5">
    <source>
        <dbReference type="ARBA" id="ARBA00022989"/>
    </source>
</evidence>
<evidence type="ECO:0000256" key="6">
    <source>
        <dbReference type="ARBA" id="ARBA00023136"/>
    </source>
</evidence>
<dbReference type="EMBL" id="CP046172">
    <property type="protein sequence ID" value="QIS12563.1"/>
    <property type="molecule type" value="Genomic_DNA"/>
</dbReference>
<evidence type="ECO:0000256" key="3">
    <source>
        <dbReference type="ARBA" id="ARBA00022448"/>
    </source>
</evidence>
<dbReference type="GO" id="GO:0005886">
    <property type="term" value="C:plasma membrane"/>
    <property type="evidence" value="ECO:0007669"/>
    <property type="project" value="UniProtKB-SubCell"/>
</dbReference>
<organism evidence="9 10">
    <name type="scientific">Nocardia arthritidis</name>
    <dbReference type="NCBI Taxonomy" id="228602"/>
    <lineage>
        <taxon>Bacteria</taxon>
        <taxon>Bacillati</taxon>
        <taxon>Actinomycetota</taxon>
        <taxon>Actinomycetes</taxon>
        <taxon>Mycobacteriales</taxon>
        <taxon>Nocardiaceae</taxon>
        <taxon>Nocardia</taxon>
    </lineage>
</organism>